<dbReference type="AlphaFoldDB" id="A0A250KS79"/>
<evidence type="ECO:0000313" key="3">
    <source>
        <dbReference type="Proteomes" id="UP000266313"/>
    </source>
</evidence>
<dbReference type="RefSeq" id="WP_119629794.1">
    <property type="nucleotide sequence ID" value="NZ_AP017928.1"/>
</dbReference>
<dbReference type="KEGG" id="mmai:sS8_2422"/>
<dbReference type="PANTHER" id="PTHR40691:SF3">
    <property type="entry name" value="(NA+)-NQR MATURATION NQRM"/>
    <property type="match status" value="1"/>
</dbReference>
<evidence type="ECO:0000313" key="2">
    <source>
        <dbReference type="EMBL" id="BBA34374.1"/>
    </source>
</evidence>
<name>A0A250KS79_9GAMM</name>
<keyword evidence="1" id="KW-1133">Transmembrane helix</keyword>
<feature type="transmembrane region" description="Helical" evidence="1">
    <location>
        <begin position="6"/>
        <end position="24"/>
    </location>
</feature>
<dbReference type="EMBL" id="AP017928">
    <property type="protein sequence ID" value="BBA34374.1"/>
    <property type="molecule type" value="Genomic_DNA"/>
</dbReference>
<dbReference type="OrthoDB" id="5296227at2"/>
<proteinExistence type="predicted"/>
<gene>
    <name evidence="2" type="ORF">sS8_2422</name>
</gene>
<dbReference type="PANTHER" id="PTHR40691">
    <property type="entry name" value="(NA+)-NQR MATURATION NQRM"/>
    <property type="match status" value="1"/>
</dbReference>
<evidence type="ECO:0008006" key="4">
    <source>
        <dbReference type="Google" id="ProtNLM"/>
    </source>
</evidence>
<reference evidence="2 3" key="1">
    <citation type="submission" date="2016-12" db="EMBL/GenBank/DDBJ databases">
        <title>Genome sequencing of Methylocaldum marinum.</title>
        <authorList>
            <person name="Takeuchi M."/>
            <person name="Kamagata Y."/>
            <person name="Hiraoka S."/>
            <person name="Oshima K."/>
            <person name="Hattori M."/>
            <person name="Iwasaki W."/>
        </authorList>
    </citation>
    <scope>NUCLEOTIDE SEQUENCE [LARGE SCALE GENOMIC DNA]</scope>
    <source>
        <strain evidence="2 3">S8</strain>
    </source>
</reference>
<sequence length="60" mass="6461">MTLFLITFAVIAAVIFFMAIGVMFGRGAIKGTCGGVNNGECICVQKCEKRRKLEAMAENS</sequence>
<keyword evidence="3" id="KW-1185">Reference proteome</keyword>
<keyword evidence="1" id="KW-0472">Membrane</keyword>
<dbReference type="Proteomes" id="UP000266313">
    <property type="component" value="Chromosome"/>
</dbReference>
<keyword evidence="1" id="KW-0812">Transmembrane</keyword>
<dbReference type="InterPro" id="IPR007495">
    <property type="entry name" value="NqrM"/>
</dbReference>
<evidence type="ECO:0000256" key="1">
    <source>
        <dbReference type="SAM" id="Phobius"/>
    </source>
</evidence>
<accession>A0A250KS79</accession>
<protein>
    <recommendedName>
        <fullName evidence="4">(Na+)-NQR maturation NqrM</fullName>
    </recommendedName>
</protein>
<organism evidence="2 3">
    <name type="scientific">Methylocaldum marinum</name>
    <dbReference type="NCBI Taxonomy" id="1432792"/>
    <lineage>
        <taxon>Bacteria</taxon>
        <taxon>Pseudomonadati</taxon>
        <taxon>Pseudomonadota</taxon>
        <taxon>Gammaproteobacteria</taxon>
        <taxon>Methylococcales</taxon>
        <taxon>Methylococcaceae</taxon>
        <taxon>Methylocaldum</taxon>
    </lineage>
</organism>